<comment type="caution">
    <text evidence="2">The sequence shown here is derived from an EMBL/GenBank/DDBJ whole genome shotgun (WGS) entry which is preliminary data.</text>
</comment>
<dbReference type="PANTHER" id="PTHR43798">
    <property type="entry name" value="MONOACYLGLYCEROL LIPASE"/>
    <property type="match status" value="1"/>
</dbReference>
<dbReference type="InterPro" id="IPR000073">
    <property type="entry name" value="AB_hydrolase_1"/>
</dbReference>
<feature type="domain" description="AB hydrolase-1" evidence="1">
    <location>
        <begin position="24"/>
        <end position="257"/>
    </location>
</feature>
<organism evidence="2 3">
    <name type="scientific">Paractinoplanes toevensis</name>
    <dbReference type="NCBI Taxonomy" id="571911"/>
    <lineage>
        <taxon>Bacteria</taxon>
        <taxon>Bacillati</taxon>
        <taxon>Actinomycetota</taxon>
        <taxon>Actinomycetes</taxon>
        <taxon>Micromonosporales</taxon>
        <taxon>Micromonosporaceae</taxon>
        <taxon>Paractinoplanes</taxon>
    </lineage>
</organism>
<dbReference type="GO" id="GO:0047372">
    <property type="term" value="F:monoacylglycerol lipase activity"/>
    <property type="evidence" value="ECO:0007669"/>
    <property type="project" value="TreeGrafter"/>
</dbReference>
<proteinExistence type="predicted"/>
<protein>
    <submittedName>
        <fullName evidence="2">4,5-9,10-diseco-3-hydroxy-5,9, 17-trioxoandrosta-1 (10),2-diene-4-oate hydrolase</fullName>
    </submittedName>
</protein>
<dbReference type="InterPro" id="IPR029058">
    <property type="entry name" value="AB_hydrolase_fold"/>
</dbReference>
<dbReference type="GO" id="GO:0046464">
    <property type="term" value="P:acylglycerol catabolic process"/>
    <property type="evidence" value="ECO:0007669"/>
    <property type="project" value="TreeGrafter"/>
</dbReference>
<evidence type="ECO:0000313" key="2">
    <source>
        <dbReference type="EMBL" id="GIM89983.1"/>
    </source>
</evidence>
<evidence type="ECO:0000259" key="1">
    <source>
        <dbReference type="Pfam" id="PF00561"/>
    </source>
</evidence>
<dbReference type="SUPFAM" id="SSF53474">
    <property type="entry name" value="alpha/beta-Hydrolases"/>
    <property type="match status" value="1"/>
</dbReference>
<keyword evidence="3" id="KW-1185">Reference proteome</keyword>
<dbReference type="InterPro" id="IPR050266">
    <property type="entry name" value="AB_hydrolase_sf"/>
</dbReference>
<sequence>MTATGRFAEVAGITLHYHEAGSGPVLLCTHGGGPGANAWDNTKYAVDALAERFRVILLDLPGFGQSEKHVSRDGVPMDVFLARLKRDFLDTLGIEKASVYGSSAFSAAALRFGLAYPDRTDRVIIQAYSPVPETGPPTPGVASLIAFAQDPSAANMQRMCEMFVPREELRTDEFVAARFRAATAPGHLESRREFAMSANSDLRPELPGLRAPVLIVWGAADRMIPVHGVLDGLRLIPDARAHVWGADTGHFVVYEHPEEFAALVTDFLTEKR</sequence>
<dbReference type="Proteomes" id="UP000677082">
    <property type="component" value="Unassembled WGS sequence"/>
</dbReference>
<accession>A0A919T6X6</accession>
<dbReference type="RefSeq" id="WP_213005939.1">
    <property type="nucleotide sequence ID" value="NZ_BOQN01000022.1"/>
</dbReference>
<dbReference type="EMBL" id="BOQN01000022">
    <property type="protein sequence ID" value="GIM89983.1"/>
    <property type="molecule type" value="Genomic_DNA"/>
</dbReference>
<dbReference type="InterPro" id="IPR000639">
    <property type="entry name" value="Epox_hydrolase-like"/>
</dbReference>
<keyword evidence="2" id="KW-0378">Hydrolase</keyword>
<name>A0A919T6X6_9ACTN</name>
<dbReference type="PRINTS" id="PR00412">
    <property type="entry name" value="EPOXHYDRLASE"/>
</dbReference>
<dbReference type="PRINTS" id="PR00111">
    <property type="entry name" value="ABHYDROLASE"/>
</dbReference>
<gene>
    <name evidence="2" type="ORF">Ato02nite_017760</name>
</gene>
<reference evidence="2 3" key="1">
    <citation type="submission" date="2021-03" db="EMBL/GenBank/DDBJ databases">
        <title>Whole genome shotgun sequence of Actinoplanes toevensis NBRC 105298.</title>
        <authorList>
            <person name="Komaki H."/>
            <person name="Tamura T."/>
        </authorList>
    </citation>
    <scope>NUCLEOTIDE SEQUENCE [LARGE SCALE GENOMIC DNA]</scope>
    <source>
        <strain evidence="2 3">NBRC 105298</strain>
    </source>
</reference>
<evidence type="ECO:0000313" key="3">
    <source>
        <dbReference type="Proteomes" id="UP000677082"/>
    </source>
</evidence>
<dbReference type="Pfam" id="PF00561">
    <property type="entry name" value="Abhydrolase_1"/>
    <property type="match status" value="1"/>
</dbReference>
<dbReference type="PANTHER" id="PTHR43798:SF5">
    <property type="entry name" value="MONOACYLGLYCEROL LIPASE ABHD6"/>
    <property type="match status" value="1"/>
</dbReference>
<dbReference type="Gene3D" id="3.40.50.1820">
    <property type="entry name" value="alpha/beta hydrolase"/>
    <property type="match status" value="1"/>
</dbReference>
<dbReference type="AlphaFoldDB" id="A0A919T6X6"/>
<dbReference type="GO" id="GO:0016020">
    <property type="term" value="C:membrane"/>
    <property type="evidence" value="ECO:0007669"/>
    <property type="project" value="TreeGrafter"/>
</dbReference>